<dbReference type="Gene3D" id="3.30.450.20">
    <property type="entry name" value="PAS domain"/>
    <property type="match status" value="1"/>
</dbReference>
<dbReference type="PANTHER" id="PTHR43711">
    <property type="entry name" value="TWO-COMPONENT HISTIDINE KINASE"/>
    <property type="match status" value="1"/>
</dbReference>
<dbReference type="RefSeq" id="WP_328986732.1">
    <property type="nucleotide sequence ID" value="NZ_CP121472.1"/>
</dbReference>
<dbReference type="Proteomes" id="UP001432180">
    <property type="component" value="Chromosome"/>
</dbReference>
<evidence type="ECO:0000313" key="9">
    <source>
        <dbReference type="Proteomes" id="UP001432180"/>
    </source>
</evidence>
<dbReference type="SUPFAM" id="SSF55785">
    <property type="entry name" value="PYP-like sensor domain (PAS domain)"/>
    <property type="match status" value="1"/>
</dbReference>
<evidence type="ECO:0000256" key="4">
    <source>
        <dbReference type="ARBA" id="ARBA00022777"/>
    </source>
</evidence>
<evidence type="ECO:0000259" key="7">
    <source>
        <dbReference type="PROSITE" id="PS50112"/>
    </source>
</evidence>
<dbReference type="InterPro" id="IPR000014">
    <property type="entry name" value="PAS"/>
</dbReference>
<evidence type="ECO:0000313" key="8">
    <source>
        <dbReference type="EMBL" id="WPL16182.1"/>
    </source>
</evidence>
<dbReference type="PROSITE" id="PS50109">
    <property type="entry name" value="HIS_KIN"/>
    <property type="match status" value="1"/>
</dbReference>
<dbReference type="InterPro" id="IPR036890">
    <property type="entry name" value="HATPase_C_sf"/>
</dbReference>
<evidence type="ECO:0000256" key="5">
    <source>
        <dbReference type="ARBA" id="ARBA00023012"/>
    </source>
</evidence>
<protein>
    <recommendedName>
        <fullName evidence="2">histidine kinase</fullName>
        <ecNumber evidence="2">2.7.13.3</ecNumber>
    </recommendedName>
</protein>
<dbReference type="GO" id="GO:0004673">
    <property type="term" value="F:protein histidine kinase activity"/>
    <property type="evidence" value="ECO:0007669"/>
    <property type="project" value="UniProtKB-EC"/>
</dbReference>
<keyword evidence="9" id="KW-1185">Reference proteome</keyword>
<dbReference type="NCBIfam" id="TIGR00229">
    <property type="entry name" value="sensory_box"/>
    <property type="match status" value="1"/>
</dbReference>
<accession>A0ABZ0S794</accession>
<dbReference type="InterPro" id="IPR013767">
    <property type="entry name" value="PAS_fold"/>
</dbReference>
<dbReference type="PROSITE" id="PS50112">
    <property type="entry name" value="PAS"/>
    <property type="match status" value="1"/>
</dbReference>
<dbReference type="InterPro" id="IPR036097">
    <property type="entry name" value="HisK_dim/P_sf"/>
</dbReference>
<organism evidence="8 9">
    <name type="scientific">Thiorhodovibrio winogradskyi</name>
    <dbReference type="NCBI Taxonomy" id="77007"/>
    <lineage>
        <taxon>Bacteria</taxon>
        <taxon>Pseudomonadati</taxon>
        <taxon>Pseudomonadota</taxon>
        <taxon>Gammaproteobacteria</taxon>
        <taxon>Chromatiales</taxon>
        <taxon>Chromatiaceae</taxon>
        <taxon>Thiorhodovibrio</taxon>
    </lineage>
</organism>
<dbReference type="Gene3D" id="1.10.287.130">
    <property type="match status" value="1"/>
</dbReference>
<dbReference type="SMART" id="SM00387">
    <property type="entry name" value="HATPase_c"/>
    <property type="match status" value="1"/>
</dbReference>
<dbReference type="SMART" id="SM00388">
    <property type="entry name" value="HisKA"/>
    <property type="match status" value="1"/>
</dbReference>
<dbReference type="EMBL" id="CP121472">
    <property type="protein sequence ID" value="WPL16182.1"/>
    <property type="molecule type" value="Genomic_DNA"/>
</dbReference>
<dbReference type="InterPro" id="IPR003661">
    <property type="entry name" value="HisK_dim/P_dom"/>
</dbReference>
<dbReference type="InterPro" id="IPR003594">
    <property type="entry name" value="HATPase_dom"/>
</dbReference>
<feature type="domain" description="Histidine kinase" evidence="6">
    <location>
        <begin position="141"/>
        <end position="358"/>
    </location>
</feature>
<proteinExistence type="predicted"/>
<dbReference type="EC" id="2.7.13.3" evidence="2"/>
<dbReference type="SUPFAM" id="SSF55874">
    <property type="entry name" value="ATPase domain of HSP90 chaperone/DNA topoisomerase II/histidine kinase"/>
    <property type="match status" value="1"/>
</dbReference>
<dbReference type="InterPro" id="IPR050736">
    <property type="entry name" value="Sensor_HK_Regulatory"/>
</dbReference>
<dbReference type="InterPro" id="IPR035965">
    <property type="entry name" value="PAS-like_dom_sf"/>
</dbReference>
<dbReference type="Gene3D" id="3.30.565.10">
    <property type="entry name" value="Histidine kinase-like ATPase, C-terminal domain"/>
    <property type="match status" value="1"/>
</dbReference>
<dbReference type="CDD" id="cd00130">
    <property type="entry name" value="PAS"/>
    <property type="match status" value="1"/>
</dbReference>
<dbReference type="PANTHER" id="PTHR43711:SF1">
    <property type="entry name" value="HISTIDINE KINASE 1"/>
    <property type="match status" value="1"/>
</dbReference>
<evidence type="ECO:0000256" key="1">
    <source>
        <dbReference type="ARBA" id="ARBA00000085"/>
    </source>
</evidence>
<keyword evidence="4" id="KW-0418">Kinase</keyword>
<dbReference type="CDD" id="cd00082">
    <property type="entry name" value="HisKA"/>
    <property type="match status" value="1"/>
</dbReference>
<dbReference type="InterPro" id="IPR005467">
    <property type="entry name" value="His_kinase_dom"/>
</dbReference>
<evidence type="ECO:0000256" key="2">
    <source>
        <dbReference type="ARBA" id="ARBA00012438"/>
    </source>
</evidence>
<evidence type="ECO:0000256" key="3">
    <source>
        <dbReference type="ARBA" id="ARBA00022679"/>
    </source>
</evidence>
<name>A0ABZ0S794_9GAMM</name>
<dbReference type="Pfam" id="PF00989">
    <property type="entry name" value="PAS"/>
    <property type="match status" value="1"/>
</dbReference>
<comment type="catalytic activity">
    <reaction evidence="1">
        <text>ATP + protein L-histidine = ADP + protein N-phospho-L-histidine.</text>
        <dbReference type="EC" id="2.7.13.3"/>
    </reaction>
</comment>
<dbReference type="Pfam" id="PF00512">
    <property type="entry name" value="HisKA"/>
    <property type="match status" value="1"/>
</dbReference>
<sequence>MTELESSETKAALSQRMLQVIDATPVGICITNTQGIYEFVNPAYCRFYGYSSTELLGQHFTLVVPPEHKPLLKDLHERFIAGYNEVRGEWEVLDRQGNTKQIIADATRVIGNDGQPRKVTFIMDITERIRHERMREDVERLMRHDLRTPLNAIINIPSLVRDDNNLTAEQLDLLEIIERSARTMVEMIDASLNLYKLEAGGYPLQGDTMDLIELLSRVLSDCQRSAARQGQQGVLIVGDQPMTSTDRCMLRGEPLLYYNLFANLTKNAFEASPAAARVRVRIEQQGDGARVEIHNQGKIPAEIQPKFFDKYVTQGKNTGSGLGTYSARLIVDAVGGNIGFHSCEETGTLLWVELPGDSRQAKSLP</sequence>
<keyword evidence="5" id="KW-0902">Two-component regulatory system</keyword>
<keyword evidence="3 8" id="KW-0808">Transferase</keyword>
<gene>
    <name evidence="8" type="primary">rpfC_3</name>
    <name evidence="8" type="ORF">Thiowin_01135</name>
</gene>
<dbReference type="SMART" id="SM00091">
    <property type="entry name" value="PAS"/>
    <property type="match status" value="1"/>
</dbReference>
<reference evidence="8 9" key="1">
    <citation type="journal article" date="2023" name="Microorganisms">
        <title>Thiorhodovibrio frisius and Trv. litoralis spp. nov., Two Novel Members from a Clade of Fastidious Purple Sulfur Bacteria That Exhibit Unique Red-Shifted Light-Harvesting Capabilities.</title>
        <authorList>
            <person name="Methner A."/>
            <person name="Kuzyk S.B."/>
            <person name="Petersen J."/>
            <person name="Bauer S."/>
            <person name="Brinkmann H."/>
            <person name="Sichau K."/>
            <person name="Wanner G."/>
            <person name="Wolf J."/>
            <person name="Neumann-Schaal M."/>
            <person name="Henke P."/>
            <person name="Tank M."/>
            <person name="Sproer C."/>
            <person name="Bunk B."/>
            <person name="Overmann J."/>
        </authorList>
    </citation>
    <scope>NUCLEOTIDE SEQUENCE [LARGE SCALE GENOMIC DNA]</scope>
    <source>
        <strain evidence="8 9">DSM 6702</strain>
    </source>
</reference>
<dbReference type="Pfam" id="PF02518">
    <property type="entry name" value="HATPase_c"/>
    <property type="match status" value="1"/>
</dbReference>
<dbReference type="SUPFAM" id="SSF47384">
    <property type="entry name" value="Homodimeric domain of signal transducing histidine kinase"/>
    <property type="match status" value="1"/>
</dbReference>
<feature type="domain" description="PAS" evidence="7">
    <location>
        <begin position="13"/>
        <end position="83"/>
    </location>
</feature>
<evidence type="ECO:0000259" key="6">
    <source>
        <dbReference type="PROSITE" id="PS50109"/>
    </source>
</evidence>